<dbReference type="EC" id="1.1.1.411" evidence="7"/>
<feature type="domain" description="6-phosphogluconate dehydrogenase NADP-binding" evidence="11">
    <location>
        <begin position="5"/>
        <end position="162"/>
    </location>
</feature>
<evidence type="ECO:0000256" key="9">
    <source>
        <dbReference type="ARBA" id="ARBA00047312"/>
    </source>
</evidence>
<dbReference type="SUPFAM" id="SSF48179">
    <property type="entry name" value="6-phosphogluconate dehydrogenase C-terminal domain-like"/>
    <property type="match status" value="1"/>
</dbReference>
<reference evidence="13" key="1">
    <citation type="submission" date="2016-04" db="EMBL/GenBank/DDBJ databases">
        <authorList>
            <person name="Evans L.H."/>
            <person name="Alamgir A."/>
            <person name="Owens N."/>
            <person name="Weber N.D."/>
            <person name="Virtaneva K."/>
            <person name="Barbian K."/>
            <person name="Babar A."/>
            <person name="Rosenke K."/>
        </authorList>
    </citation>
    <scope>NUCLEOTIDE SEQUENCE</scope>
    <source>
        <strain evidence="13">86</strain>
    </source>
</reference>
<dbReference type="InterPro" id="IPR015815">
    <property type="entry name" value="HIBADH-related"/>
</dbReference>
<dbReference type="NCBIfam" id="NF043037">
    <property type="entry name" value="ThreonDh"/>
    <property type="match status" value="1"/>
</dbReference>
<evidence type="ECO:0000256" key="10">
    <source>
        <dbReference type="PIRSR" id="PIRSR000103-1"/>
    </source>
</evidence>
<dbReference type="InterPro" id="IPR036291">
    <property type="entry name" value="NAD(P)-bd_dom_sf"/>
</dbReference>
<dbReference type="Pfam" id="PF03446">
    <property type="entry name" value="NAD_binding_2"/>
    <property type="match status" value="1"/>
</dbReference>
<feature type="domain" description="3-hydroxyisobutyrate dehydrogenase-like NAD-binding" evidence="12">
    <location>
        <begin position="166"/>
        <end position="285"/>
    </location>
</feature>
<dbReference type="InterPro" id="IPR029154">
    <property type="entry name" value="HIBADH-like_NADP-bd"/>
</dbReference>
<evidence type="ECO:0000313" key="13">
    <source>
        <dbReference type="EMBL" id="SBV96042.1"/>
    </source>
</evidence>
<evidence type="ECO:0000259" key="11">
    <source>
        <dbReference type="Pfam" id="PF03446"/>
    </source>
</evidence>
<dbReference type="PIRSF" id="PIRSF000103">
    <property type="entry name" value="HIBADH"/>
    <property type="match status" value="1"/>
</dbReference>
<dbReference type="Pfam" id="PF14833">
    <property type="entry name" value="NAD_binding_11"/>
    <property type="match status" value="1"/>
</dbReference>
<dbReference type="AlphaFoldDB" id="A0A212J9C3"/>
<sequence>MSVYGFIGLGAMGMGMAQSMVRAGLETWAYDINADALAAFTAEGGKAAPSVADLAAKSDVLTLAVVNAAQVDDVLFGGGNAAAHLKPGSLVIACSTVKPEDAERAGARLAEKGILFLDAPMSGGAAKAMQGQITYMASGSDEAFAKAEPVIRATAAKMYRMGDKPGKGSAMKIVHQLLAGVHIAAAAEGLAFGIRMGLDPQTVYDVVTNAAGNSWMFENRMAHVLDGDYTPLSAVDIFVKDLGLVLDSTRKVTFPAPLAAAAHQQFINASAAGHGREDDAAVIKIVPGITLPEGKKK</sequence>
<dbReference type="GO" id="GO:0016616">
    <property type="term" value="F:oxidoreductase activity, acting on the CH-OH group of donors, NAD or NADP as acceptor"/>
    <property type="evidence" value="ECO:0007669"/>
    <property type="project" value="InterPro"/>
</dbReference>
<comment type="catalytic activity">
    <reaction evidence="9">
        <text>L-threonate + NAD(+) = 2-dehydro-L-erythronate + NADH + H(+)</text>
        <dbReference type="Rhea" id="RHEA:52548"/>
        <dbReference type="ChEBI" id="CHEBI:15378"/>
        <dbReference type="ChEBI" id="CHEBI:57540"/>
        <dbReference type="ChEBI" id="CHEBI:57561"/>
        <dbReference type="ChEBI" id="CHEBI:57945"/>
        <dbReference type="ChEBI" id="CHEBI:136669"/>
        <dbReference type="EC" id="1.1.1.411"/>
    </reaction>
</comment>
<proteinExistence type="inferred from homology"/>
<dbReference type="GO" id="GO:0016054">
    <property type="term" value="P:organic acid catabolic process"/>
    <property type="evidence" value="ECO:0007669"/>
    <property type="project" value="UniProtKB-ARBA"/>
</dbReference>
<dbReference type="InterPro" id="IPR008927">
    <property type="entry name" value="6-PGluconate_DH-like_C_sf"/>
</dbReference>
<keyword evidence="3" id="KW-0520">NAD</keyword>
<dbReference type="InterPro" id="IPR013328">
    <property type="entry name" value="6PGD_dom2"/>
</dbReference>
<dbReference type="InterPro" id="IPR002204">
    <property type="entry name" value="3-OH-isobutyrate_DH-rel_CS"/>
</dbReference>
<dbReference type="PANTHER" id="PTHR43060">
    <property type="entry name" value="3-HYDROXYISOBUTYRATE DEHYDROGENASE-LIKE 1, MITOCHONDRIAL-RELATED"/>
    <property type="match status" value="1"/>
</dbReference>
<accession>A0A212J9C3</accession>
<name>A0A212J9C3_9DELT</name>
<comment type="similarity">
    <text evidence="6">Belongs to the HIBADH-related family. L-threonate dehydrogenase subfamily.</text>
</comment>
<organism evidence="13">
    <name type="scientific">uncultured delta proteobacterium</name>
    <dbReference type="NCBI Taxonomy" id="34034"/>
    <lineage>
        <taxon>Bacteria</taxon>
        <taxon>Deltaproteobacteria</taxon>
        <taxon>environmental samples</taxon>
    </lineage>
</organism>
<evidence type="ECO:0000256" key="5">
    <source>
        <dbReference type="ARBA" id="ARBA00037062"/>
    </source>
</evidence>
<keyword evidence="4" id="KW-0119">Carbohydrate metabolism</keyword>
<dbReference type="GO" id="GO:0051287">
    <property type="term" value="F:NAD binding"/>
    <property type="evidence" value="ECO:0007669"/>
    <property type="project" value="InterPro"/>
</dbReference>
<dbReference type="InterPro" id="IPR050006">
    <property type="entry name" value="LtnD"/>
</dbReference>
<evidence type="ECO:0000256" key="4">
    <source>
        <dbReference type="ARBA" id="ARBA00023277"/>
    </source>
</evidence>
<evidence type="ECO:0000256" key="2">
    <source>
        <dbReference type="ARBA" id="ARBA00023002"/>
    </source>
</evidence>
<keyword evidence="2" id="KW-0560">Oxidoreductase</keyword>
<evidence type="ECO:0000256" key="7">
    <source>
        <dbReference type="ARBA" id="ARBA00038870"/>
    </source>
</evidence>
<evidence type="ECO:0000256" key="6">
    <source>
        <dbReference type="ARBA" id="ARBA00037979"/>
    </source>
</evidence>
<dbReference type="InterPro" id="IPR006115">
    <property type="entry name" value="6PGDH_NADP-bd"/>
</dbReference>
<evidence type="ECO:0000256" key="1">
    <source>
        <dbReference type="ARBA" id="ARBA00022857"/>
    </source>
</evidence>
<dbReference type="Gene3D" id="1.10.1040.10">
    <property type="entry name" value="N-(1-d-carboxylethyl)-l-norvaline Dehydrogenase, domain 2"/>
    <property type="match status" value="1"/>
</dbReference>
<dbReference type="PROSITE" id="PS00895">
    <property type="entry name" value="3_HYDROXYISOBUT_DH"/>
    <property type="match status" value="1"/>
</dbReference>
<keyword evidence="1" id="KW-0521">NADP</keyword>
<dbReference type="EMBL" id="FLUQ01000001">
    <property type="protein sequence ID" value="SBV96042.1"/>
    <property type="molecule type" value="Genomic_DNA"/>
</dbReference>
<protein>
    <recommendedName>
        <fullName evidence="8">L-threonate dehydrogenase</fullName>
        <ecNumber evidence="7">1.1.1.411</ecNumber>
    </recommendedName>
</protein>
<evidence type="ECO:0000256" key="8">
    <source>
        <dbReference type="ARBA" id="ARBA00039407"/>
    </source>
</evidence>
<dbReference type="SUPFAM" id="SSF51735">
    <property type="entry name" value="NAD(P)-binding Rossmann-fold domains"/>
    <property type="match status" value="1"/>
</dbReference>
<comment type="function">
    <text evidence="5">Catalyzes oxidation of L-threonate to 2-oxo-tetronate. Can use either NAD(+) or NADP(+) as cosubstrate, with a preference for NAD(+).</text>
</comment>
<evidence type="ECO:0000256" key="3">
    <source>
        <dbReference type="ARBA" id="ARBA00023027"/>
    </source>
</evidence>
<evidence type="ECO:0000259" key="12">
    <source>
        <dbReference type="Pfam" id="PF14833"/>
    </source>
</evidence>
<dbReference type="PANTHER" id="PTHR43060:SF17">
    <property type="entry name" value="L-THREONATE DEHYDROGENASE"/>
    <property type="match status" value="1"/>
</dbReference>
<feature type="active site" evidence="10">
    <location>
        <position position="172"/>
    </location>
</feature>
<dbReference type="Gene3D" id="3.40.50.720">
    <property type="entry name" value="NAD(P)-binding Rossmann-like Domain"/>
    <property type="match status" value="1"/>
</dbReference>
<gene>
    <name evidence="13" type="primary">ygbJ</name>
    <name evidence="13" type="ORF">KL86DPRO_10976</name>
</gene>
<dbReference type="GO" id="GO:0050661">
    <property type="term" value="F:NADP binding"/>
    <property type="evidence" value="ECO:0007669"/>
    <property type="project" value="InterPro"/>
</dbReference>